<dbReference type="InterPro" id="IPR053219">
    <property type="entry name" value="GPCR_Dmsr-1"/>
</dbReference>
<reference evidence="8" key="2">
    <citation type="submission" date="2018-12" db="UniProtKB">
        <authorList>
            <consortium name="WormBaseParasite"/>
        </authorList>
    </citation>
    <scope>IDENTIFICATION</scope>
    <source>
        <strain evidence="8">Puerto Rican</strain>
    </source>
</reference>
<reference evidence="7" key="1">
    <citation type="journal article" date="2012" name="PLoS Negl. Trop. Dis.">
        <title>A systematically improved high quality genome and transcriptome of the human blood fluke Schistosoma mansoni.</title>
        <authorList>
            <person name="Protasio A.V."/>
            <person name="Tsai I.J."/>
            <person name="Babbage A."/>
            <person name="Nichol S."/>
            <person name="Hunt M."/>
            <person name="Aslett M.A."/>
            <person name="De Silva N."/>
            <person name="Velarde G.S."/>
            <person name="Anderson T.J."/>
            <person name="Clark R.C."/>
            <person name="Davidson C."/>
            <person name="Dillon G.P."/>
            <person name="Holroyd N.E."/>
            <person name="LoVerde P.T."/>
            <person name="Lloyd C."/>
            <person name="McQuillan J."/>
            <person name="Oliveira G."/>
            <person name="Otto T.D."/>
            <person name="Parker-Manuel S.J."/>
            <person name="Quail M.A."/>
            <person name="Wilson R.A."/>
            <person name="Zerlotini A."/>
            <person name="Dunne D.W."/>
            <person name="Berriman M."/>
        </authorList>
    </citation>
    <scope>NUCLEOTIDE SEQUENCE [LARGE SCALE GENOMIC DNA]</scope>
    <source>
        <strain evidence="7">Puerto Rican</strain>
    </source>
</reference>
<evidence type="ECO:0000256" key="4">
    <source>
        <dbReference type="ARBA" id="ARBA00023136"/>
    </source>
</evidence>
<feature type="transmembrane region" description="Helical" evidence="5">
    <location>
        <begin position="74"/>
        <end position="94"/>
    </location>
</feature>
<organism evidence="7 8">
    <name type="scientific">Schistosoma mansoni</name>
    <name type="common">Blood fluke</name>
    <dbReference type="NCBI Taxonomy" id="6183"/>
    <lineage>
        <taxon>Eukaryota</taxon>
        <taxon>Metazoa</taxon>
        <taxon>Spiralia</taxon>
        <taxon>Lophotrochozoa</taxon>
        <taxon>Platyhelminthes</taxon>
        <taxon>Trematoda</taxon>
        <taxon>Digenea</taxon>
        <taxon>Strigeidida</taxon>
        <taxon>Schistosomatoidea</taxon>
        <taxon>Schistosomatidae</taxon>
        <taxon>Schistosoma</taxon>
    </lineage>
</organism>
<sequence>MLNNMTQLTTMITTIASTITTNNLSTSPINEMNQSMTTRSLVTTTNIMSIINTKCKPIESLELFGRVYGDMHGYITLFLCPICILSNICIVIVLNQRDMISPTNFLLTSLAISDGLLMIFYIPFTSYFLIGRHTRNSTYNWAVYLLFHISLQNFLHLTSSYIVVVIAVFRVLYVKFIVQCQILCSMKRAKLAITIVLVISSILSIPCIMNHHIVQNNNQDKVISYMVTYVDNEVMLNYLYWNTAIFLKLLPLLCLCVLSFLIIFTIRRQNSRMRKMKTKSIICVDPIVETSNPQNPTSSNSVIIDNNELDHNNKHQFINHNTKVNVKFQSVHMSNTLPYTTSSIYKNDTLLKKRTTFENEREKAENRMTKFLLAIVIIFMITLLPQAILLFLSGLVGDCFTDTVYNALGDFMDLLTIVNNGINFILYCSMSHQFRTTFIQFCTRIFKICKKT</sequence>
<keyword evidence="4 5" id="KW-0472">Membrane</keyword>
<feature type="transmembrane region" description="Helical" evidence="5">
    <location>
        <begin position="371"/>
        <end position="391"/>
    </location>
</feature>
<evidence type="ECO:0000256" key="5">
    <source>
        <dbReference type="SAM" id="Phobius"/>
    </source>
</evidence>
<dbReference type="Pfam" id="PF00001">
    <property type="entry name" value="7tm_1"/>
    <property type="match status" value="1"/>
</dbReference>
<name>A0A3Q0KT44_SCHMA</name>
<dbReference type="STRING" id="6183.A0A3Q0KT44"/>
<dbReference type="WBParaSite" id="Smp_173010.1">
    <property type="protein sequence ID" value="Smp_173010.1"/>
    <property type="gene ID" value="Smp_173010"/>
</dbReference>
<dbReference type="Proteomes" id="UP000008854">
    <property type="component" value="Unassembled WGS sequence"/>
</dbReference>
<keyword evidence="3 5" id="KW-1133">Transmembrane helix</keyword>
<dbReference type="CDD" id="cd14978">
    <property type="entry name" value="7tmA_FMRFamide_R-like"/>
    <property type="match status" value="1"/>
</dbReference>
<dbReference type="PANTHER" id="PTHR46273">
    <property type="entry name" value="MYOSUPPRESSIN RECEPTOR 1, ISOFORM B-RELATED"/>
    <property type="match status" value="1"/>
</dbReference>
<dbReference type="GO" id="GO:0005886">
    <property type="term" value="C:plasma membrane"/>
    <property type="evidence" value="ECO:0007669"/>
    <property type="project" value="TreeGrafter"/>
</dbReference>
<dbReference type="SUPFAM" id="SSF81321">
    <property type="entry name" value="Family A G protein-coupled receptor-like"/>
    <property type="match status" value="1"/>
</dbReference>
<dbReference type="GO" id="GO:0008528">
    <property type="term" value="F:G protein-coupled peptide receptor activity"/>
    <property type="evidence" value="ECO:0007669"/>
    <property type="project" value="TreeGrafter"/>
</dbReference>
<dbReference type="PRINTS" id="PR00237">
    <property type="entry name" value="GPCRRHODOPSN"/>
</dbReference>
<dbReference type="Gene3D" id="1.20.1070.10">
    <property type="entry name" value="Rhodopsin 7-helix transmembrane proteins"/>
    <property type="match status" value="1"/>
</dbReference>
<evidence type="ECO:0000256" key="3">
    <source>
        <dbReference type="ARBA" id="ARBA00022989"/>
    </source>
</evidence>
<proteinExistence type="predicted"/>
<feature type="transmembrane region" description="Helical" evidence="5">
    <location>
        <begin position="106"/>
        <end position="130"/>
    </location>
</feature>
<dbReference type="PROSITE" id="PS50262">
    <property type="entry name" value="G_PROTEIN_RECEP_F1_2"/>
    <property type="match status" value="1"/>
</dbReference>
<comment type="subcellular location">
    <subcellularLocation>
        <location evidence="1">Membrane</location>
    </subcellularLocation>
</comment>
<feature type="transmembrane region" description="Helical" evidence="5">
    <location>
        <begin position="411"/>
        <end position="430"/>
    </location>
</feature>
<dbReference type="InParanoid" id="A0A3Q0KT44"/>
<feature type="domain" description="G-protein coupled receptors family 1 profile" evidence="6">
    <location>
        <begin position="86"/>
        <end position="427"/>
    </location>
</feature>
<protein>
    <submittedName>
        <fullName evidence="8">Putative dro/myosuppressin receptor</fullName>
    </submittedName>
</protein>
<keyword evidence="7" id="KW-1185">Reference proteome</keyword>
<evidence type="ECO:0000313" key="8">
    <source>
        <dbReference type="WBParaSite" id="Smp_173010.1"/>
    </source>
</evidence>
<feature type="transmembrane region" description="Helical" evidence="5">
    <location>
        <begin position="191"/>
        <end position="213"/>
    </location>
</feature>
<dbReference type="InterPro" id="IPR017452">
    <property type="entry name" value="GPCR_Rhodpsn_7TM"/>
</dbReference>
<dbReference type="AlphaFoldDB" id="A0A3Q0KT44"/>
<feature type="transmembrane region" description="Helical" evidence="5">
    <location>
        <begin position="245"/>
        <end position="266"/>
    </location>
</feature>
<keyword evidence="2 5" id="KW-0812">Transmembrane</keyword>
<accession>A0A3Q0KT44</accession>
<dbReference type="InterPro" id="IPR000276">
    <property type="entry name" value="GPCR_Rhodpsn"/>
</dbReference>
<evidence type="ECO:0000256" key="2">
    <source>
        <dbReference type="ARBA" id="ARBA00022692"/>
    </source>
</evidence>
<dbReference type="PANTHER" id="PTHR46273:SF4">
    <property type="entry name" value="AT19640P"/>
    <property type="match status" value="1"/>
</dbReference>
<evidence type="ECO:0000313" key="7">
    <source>
        <dbReference type="Proteomes" id="UP000008854"/>
    </source>
</evidence>
<evidence type="ECO:0000259" key="6">
    <source>
        <dbReference type="PROSITE" id="PS50262"/>
    </source>
</evidence>
<evidence type="ECO:0000256" key="1">
    <source>
        <dbReference type="ARBA" id="ARBA00004370"/>
    </source>
</evidence>